<organism evidence="1 2">
    <name type="scientific">Ixodes persulcatus</name>
    <name type="common">Taiga tick</name>
    <dbReference type="NCBI Taxonomy" id="34615"/>
    <lineage>
        <taxon>Eukaryota</taxon>
        <taxon>Metazoa</taxon>
        <taxon>Ecdysozoa</taxon>
        <taxon>Arthropoda</taxon>
        <taxon>Chelicerata</taxon>
        <taxon>Arachnida</taxon>
        <taxon>Acari</taxon>
        <taxon>Parasitiformes</taxon>
        <taxon>Ixodida</taxon>
        <taxon>Ixodoidea</taxon>
        <taxon>Ixodidae</taxon>
        <taxon>Ixodinae</taxon>
        <taxon>Ixodes</taxon>
    </lineage>
</organism>
<accession>A0AC60P158</accession>
<evidence type="ECO:0000313" key="2">
    <source>
        <dbReference type="Proteomes" id="UP000805193"/>
    </source>
</evidence>
<protein>
    <submittedName>
        <fullName evidence="1">Uncharacterized protein</fullName>
    </submittedName>
</protein>
<sequence>MGRVARTLRRVSGRGCVNPAAPGRVRVGPGPGEVVGCAARHTPPCLGRNESPGRRQTANLASGSLPTPGTEKYHHGRTCGSGGEPHSHRVLQQAWFLLVTP</sequence>
<keyword evidence="2" id="KW-1185">Reference proteome</keyword>
<reference evidence="1 2" key="1">
    <citation type="journal article" date="2020" name="Cell">
        <title>Large-Scale Comparative Analyses of Tick Genomes Elucidate Their Genetic Diversity and Vector Capacities.</title>
        <authorList>
            <consortium name="Tick Genome and Microbiome Consortium (TIGMIC)"/>
            <person name="Jia N."/>
            <person name="Wang J."/>
            <person name="Shi W."/>
            <person name="Du L."/>
            <person name="Sun Y."/>
            <person name="Zhan W."/>
            <person name="Jiang J.F."/>
            <person name="Wang Q."/>
            <person name="Zhang B."/>
            <person name="Ji P."/>
            <person name="Bell-Sakyi L."/>
            <person name="Cui X.M."/>
            <person name="Yuan T.T."/>
            <person name="Jiang B.G."/>
            <person name="Yang W.F."/>
            <person name="Lam T.T."/>
            <person name="Chang Q.C."/>
            <person name="Ding S.J."/>
            <person name="Wang X.J."/>
            <person name="Zhu J.G."/>
            <person name="Ruan X.D."/>
            <person name="Zhao L."/>
            <person name="Wei J.T."/>
            <person name="Ye R.Z."/>
            <person name="Que T.C."/>
            <person name="Du C.H."/>
            <person name="Zhou Y.H."/>
            <person name="Cheng J.X."/>
            <person name="Dai P.F."/>
            <person name="Guo W.B."/>
            <person name="Han X.H."/>
            <person name="Huang E.J."/>
            <person name="Li L.F."/>
            <person name="Wei W."/>
            <person name="Gao Y.C."/>
            <person name="Liu J.Z."/>
            <person name="Shao H.Z."/>
            <person name="Wang X."/>
            <person name="Wang C.C."/>
            <person name="Yang T.C."/>
            <person name="Huo Q.B."/>
            <person name="Li W."/>
            <person name="Chen H.Y."/>
            <person name="Chen S.E."/>
            <person name="Zhou L.G."/>
            <person name="Ni X.B."/>
            <person name="Tian J.H."/>
            <person name="Sheng Y."/>
            <person name="Liu T."/>
            <person name="Pan Y.S."/>
            <person name="Xia L.Y."/>
            <person name="Li J."/>
            <person name="Zhao F."/>
            <person name="Cao W.C."/>
        </authorList>
    </citation>
    <scope>NUCLEOTIDE SEQUENCE [LARGE SCALE GENOMIC DNA]</scope>
    <source>
        <strain evidence="1">Iper-2018</strain>
    </source>
</reference>
<dbReference type="EMBL" id="JABSTQ010011296">
    <property type="protein sequence ID" value="KAG0413067.1"/>
    <property type="molecule type" value="Genomic_DNA"/>
</dbReference>
<proteinExistence type="predicted"/>
<evidence type="ECO:0000313" key="1">
    <source>
        <dbReference type="EMBL" id="KAG0413067.1"/>
    </source>
</evidence>
<dbReference type="Proteomes" id="UP000805193">
    <property type="component" value="Unassembled WGS sequence"/>
</dbReference>
<comment type="caution">
    <text evidence="1">The sequence shown here is derived from an EMBL/GenBank/DDBJ whole genome shotgun (WGS) entry which is preliminary data.</text>
</comment>
<name>A0AC60P158_IXOPE</name>
<gene>
    <name evidence="1" type="ORF">HPB47_009779</name>
</gene>